<evidence type="ECO:0000313" key="2">
    <source>
        <dbReference type="EMBL" id="OXG28924.1"/>
    </source>
</evidence>
<dbReference type="EMBL" id="AMKT01000010">
    <property type="protein sequence ID" value="OXG28924.1"/>
    <property type="molecule type" value="Genomic_DNA"/>
</dbReference>
<proteinExistence type="predicted"/>
<accession>A0A854QM60</accession>
<feature type="compositionally biased region" description="Polar residues" evidence="1">
    <location>
        <begin position="179"/>
        <end position="197"/>
    </location>
</feature>
<feature type="compositionally biased region" description="Low complexity" evidence="1">
    <location>
        <begin position="32"/>
        <end position="43"/>
    </location>
</feature>
<comment type="caution">
    <text evidence="2">The sequence shown here is derived from an EMBL/GenBank/DDBJ whole genome shotgun (WGS) entry which is preliminary data.</text>
</comment>
<dbReference type="OrthoDB" id="2564465at2759"/>
<gene>
    <name evidence="2" type="ORF">C361_00577</name>
</gene>
<feature type="region of interest" description="Disordered" evidence="1">
    <location>
        <begin position="147"/>
        <end position="274"/>
    </location>
</feature>
<dbReference type="AlphaFoldDB" id="A0A854QM60"/>
<feature type="compositionally biased region" description="Basic residues" evidence="1">
    <location>
        <begin position="50"/>
        <end position="61"/>
    </location>
</feature>
<name>A0A854QM60_CRYNE</name>
<feature type="region of interest" description="Disordered" evidence="1">
    <location>
        <begin position="119"/>
        <end position="138"/>
    </location>
</feature>
<feature type="compositionally biased region" description="Polar residues" evidence="1">
    <location>
        <begin position="264"/>
        <end position="274"/>
    </location>
</feature>
<feature type="region of interest" description="Disordered" evidence="1">
    <location>
        <begin position="30"/>
        <end position="73"/>
    </location>
</feature>
<protein>
    <submittedName>
        <fullName evidence="2">Uncharacterized protein</fullName>
    </submittedName>
</protein>
<evidence type="ECO:0000313" key="3">
    <source>
        <dbReference type="Proteomes" id="UP000199727"/>
    </source>
</evidence>
<sequence length="274" mass="30156">MPYISTETAVGVILFVILILGSQLYPSAITGSPASTSRSASTSVGELNKKSKKKPKKKLKPQKFTAETTHNDSPLDSVAVTAIGASLPDPLEKQADYRLTEDRKDKILAERSFFDGREGKIGSFMPTEGERERSSSDNQVIRAAACLSEPSENKNEKISSQPSEDDKMWNIVTSKKKQQSSPNIQSPFKSDLQTSLPLPTATKGQKKNAKKSEAKKAQRHADEVDRLQRLAKHKKDLERERINELYSTHNAQSSRGKSLGAKATVTSNGKLAWD</sequence>
<feature type="compositionally biased region" description="Basic and acidic residues" evidence="1">
    <location>
        <begin position="210"/>
        <end position="228"/>
    </location>
</feature>
<evidence type="ECO:0000256" key="1">
    <source>
        <dbReference type="SAM" id="MobiDB-lite"/>
    </source>
</evidence>
<reference evidence="2 3" key="1">
    <citation type="submission" date="2017-06" db="EMBL/GenBank/DDBJ databases">
        <title>Global population genomics of the pathogenic fungus Cryptococcus neoformans var. grubii.</title>
        <authorList>
            <person name="Cuomo C."/>
            <person name="Litvintseva A."/>
            <person name="Chen Y."/>
            <person name="Young S."/>
            <person name="Zeng Q."/>
            <person name="Chapman S."/>
            <person name="Gujja S."/>
            <person name="Saif S."/>
            <person name="Birren B."/>
        </authorList>
    </citation>
    <scope>NUCLEOTIDE SEQUENCE [LARGE SCALE GENOMIC DNA]</scope>
    <source>
        <strain evidence="2 3">Tu259-1</strain>
    </source>
</reference>
<organism evidence="2 3">
    <name type="scientific">Cryptococcus neoformans Tu259-1</name>
    <dbReference type="NCBI Taxonomy" id="1230072"/>
    <lineage>
        <taxon>Eukaryota</taxon>
        <taxon>Fungi</taxon>
        <taxon>Dikarya</taxon>
        <taxon>Basidiomycota</taxon>
        <taxon>Agaricomycotina</taxon>
        <taxon>Tremellomycetes</taxon>
        <taxon>Tremellales</taxon>
        <taxon>Cryptococcaceae</taxon>
        <taxon>Cryptococcus</taxon>
        <taxon>Cryptococcus neoformans species complex</taxon>
    </lineage>
</organism>
<dbReference type="Proteomes" id="UP000199727">
    <property type="component" value="Unassembled WGS sequence"/>
</dbReference>
<feature type="compositionally biased region" description="Polar residues" evidence="1">
    <location>
        <begin position="245"/>
        <end position="256"/>
    </location>
</feature>